<organism evidence="1 2">
    <name type="scientific">Burkholderia gladioli (strain BSR3)</name>
    <dbReference type="NCBI Taxonomy" id="999541"/>
    <lineage>
        <taxon>Bacteria</taxon>
        <taxon>Pseudomonadati</taxon>
        <taxon>Pseudomonadota</taxon>
        <taxon>Betaproteobacteria</taxon>
        <taxon>Burkholderiales</taxon>
        <taxon>Burkholderiaceae</taxon>
        <taxon>Burkholderia</taxon>
    </lineage>
</organism>
<sequence>MTESLKDISKEQIDALKQQSQAAYEAEVQSRQVLANERPELRAALDQKVHPQSLCGCGCQQIVAGYFCFKSCGSSCSCGPQTETIQISGGPISIGPNAPQSGTLVRFTGHATGVGTSVNIPNIYLQGTVVDAANVIGILFTVNLSIGNGRLSMTLIDSYGRVIATLVHPAQHYIQGQFFGSGSGIFQSA</sequence>
<accession>F2LT35</accession>
<name>F2LT35_BURGS</name>
<proteinExistence type="predicted"/>
<dbReference type="AlphaFoldDB" id="F2LT35"/>
<keyword evidence="1" id="KW-0614">Plasmid</keyword>
<gene>
    <name evidence="1" type="ordered locus">bgla_4p1230</name>
</gene>
<protein>
    <submittedName>
        <fullName evidence="1">Uncharacterized protein</fullName>
    </submittedName>
</protein>
<dbReference type="HOGENOM" id="CLU_1458673_0_0_4"/>
<dbReference type="KEGG" id="bgd:bgla_4p1230"/>
<dbReference type="Proteomes" id="UP000008316">
    <property type="component" value="Plasmid bgla_4p"/>
</dbReference>
<evidence type="ECO:0000313" key="1">
    <source>
        <dbReference type="EMBL" id="AEA65911.1"/>
    </source>
</evidence>
<keyword evidence="2" id="KW-1185">Reference proteome</keyword>
<dbReference type="EMBL" id="CP002604">
    <property type="protein sequence ID" value="AEA65911.1"/>
    <property type="molecule type" value="Genomic_DNA"/>
</dbReference>
<evidence type="ECO:0000313" key="2">
    <source>
        <dbReference type="Proteomes" id="UP000008316"/>
    </source>
</evidence>
<dbReference type="RefSeq" id="WP_013700083.1">
    <property type="nucleotide sequence ID" value="NC_015383.1"/>
</dbReference>
<reference evidence="1 2" key="1">
    <citation type="journal article" date="2011" name="J. Bacteriol.">
        <title>Complete genome sequence of Burkholderia gladioli BSR3.</title>
        <authorList>
            <person name="Seo Y.S."/>
            <person name="Lim J."/>
            <person name="Choi B.S."/>
            <person name="Kim H."/>
            <person name="Goo E."/>
            <person name="Lee B."/>
            <person name="Lim J.S."/>
            <person name="Choi I.Y."/>
            <person name="Moon J.S."/>
            <person name="Kim J."/>
            <person name="Hwang I."/>
        </authorList>
    </citation>
    <scope>NUCLEOTIDE SEQUENCE [LARGE SCALE GENOMIC DNA]</scope>
    <source>
        <strain evidence="1 2">BSR3</strain>
        <plasmid evidence="1">bgla_4p</plasmid>
    </source>
</reference>
<geneLocation type="plasmid" evidence="1 2">
    <name>bgla_4p</name>
</geneLocation>